<feature type="compositionally biased region" description="Basic and acidic residues" evidence="2">
    <location>
        <begin position="131"/>
        <end position="146"/>
    </location>
</feature>
<keyword evidence="1" id="KW-0175">Coiled coil</keyword>
<keyword evidence="6" id="KW-1185">Reference proteome</keyword>
<accession>G7J4I5</accession>
<organism evidence="3 6">
    <name type="scientific">Medicago truncatula</name>
    <name type="common">Barrel medic</name>
    <name type="synonym">Medicago tribuloides</name>
    <dbReference type="NCBI Taxonomy" id="3880"/>
    <lineage>
        <taxon>Eukaryota</taxon>
        <taxon>Viridiplantae</taxon>
        <taxon>Streptophyta</taxon>
        <taxon>Embryophyta</taxon>
        <taxon>Tracheophyta</taxon>
        <taxon>Spermatophyta</taxon>
        <taxon>Magnoliopsida</taxon>
        <taxon>eudicotyledons</taxon>
        <taxon>Gunneridae</taxon>
        <taxon>Pentapetalae</taxon>
        <taxon>rosids</taxon>
        <taxon>fabids</taxon>
        <taxon>Fabales</taxon>
        <taxon>Fabaceae</taxon>
        <taxon>Papilionoideae</taxon>
        <taxon>50 kb inversion clade</taxon>
        <taxon>NPAAA clade</taxon>
        <taxon>Hologalegina</taxon>
        <taxon>IRL clade</taxon>
        <taxon>Trifolieae</taxon>
        <taxon>Medicago</taxon>
    </lineage>
</organism>
<reference evidence="5" key="3">
    <citation type="submission" date="2015-04" db="UniProtKB">
        <authorList>
            <consortium name="EnsemblPlants"/>
        </authorList>
    </citation>
    <scope>IDENTIFICATION</scope>
    <source>
        <strain evidence="5">cv. Jemalong A17</strain>
    </source>
</reference>
<name>G7J4I5_MEDTR</name>
<reference evidence="3 6" key="1">
    <citation type="journal article" date="2011" name="Nature">
        <title>The Medicago genome provides insight into the evolution of rhizobial symbioses.</title>
        <authorList>
            <person name="Young N.D."/>
            <person name="Debelle F."/>
            <person name="Oldroyd G.E."/>
            <person name="Geurts R."/>
            <person name="Cannon S.B."/>
            <person name="Udvardi M.K."/>
            <person name="Benedito V.A."/>
            <person name="Mayer K.F."/>
            <person name="Gouzy J."/>
            <person name="Schoof H."/>
            <person name="Van de Peer Y."/>
            <person name="Proost S."/>
            <person name="Cook D.R."/>
            <person name="Meyers B.C."/>
            <person name="Spannagl M."/>
            <person name="Cheung F."/>
            <person name="De Mita S."/>
            <person name="Krishnakumar V."/>
            <person name="Gundlach H."/>
            <person name="Zhou S."/>
            <person name="Mudge J."/>
            <person name="Bharti A.K."/>
            <person name="Murray J.D."/>
            <person name="Naoumkina M.A."/>
            <person name="Rosen B."/>
            <person name="Silverstein K.A."/>
            <person name="Tang H."/>
            <person name="Rombauts S."/>
            <person name="Zhao P.X."/>
            <person name="Zhou P."/>
            <person name="Barbe V."/>
            <person name="Bardou P."/>
            <person name="Bechner M."/>
            <person name="Bellec A."/>
            <person name="Berger A."/>
            <person name="Berges H."/>
            <person name="Bidwell S."/>
            <person name="Bisseling T."/>
            <person name="Choisne N."/>
            <person name="Couloux A."/>
            <person name="Denny R."/>
            <person name="Deshpande S."/>
            <person name="Dai X."/>
            <person name="Doyle J.J."/>
            <person name="Dudez A.M."/>
            <person name="Farmer A.D."/>
            <person name="Fouteau S."/>
            <person name="Franken C."/>
            <person name="Gibelin C."/>
            <person name="Gish J."/>
            <person name="Goldstein S."/>
            <person name="Gonzalez A.J."/>
            <person name="Green P.J."/>
            <person name="Hallab A."/>
            <person name="Hartog M."/>
            <person name="Hua A."/>
            <person name="Humphray S.J."/>
            <person name="Jeong D.H."/>
            <person name="Jing Y."/>
            <person name="Jocker A."/>
            <person name="Kenton S.M."/>
            <person name="Kim D.J."/>
            <person name="Klee K."/>
            <person name="Lai H."/>
            <person name="Lang C."/>
            <person name="Lin S."/>
            <person name="Macmil S.L."/>
            <person name="Magdelenat G."/>
            <person name="Matthews L."/>
            <person name="McCorrison J."/>
            <person name="Monaghan E.L."/>
            <person name="Mun J.H."/>
            <person name="Najar F.Z."/>
            <person name="Nicholson C."/>
            <person name="Noirot C."/>
            <person name="O'Bleness M."/>
            <person name="Paule C.R."/>
            <person name="Poulain J."/>
            <person name="Prion F."/>
            <person name="Qin B."/>
            <person name="Qu C."/>
            <person name="Retzel E.F."/>
            <person name="Riddle C."/>
            <person name="Sallet E."/>
            <person name="Samain S."/>
            <person name="Samson N."/>
            <person name="Sanders I."/>
            <person name="Saurat O."/>
            <person name="Scarpelli C."/>
            <person name="Schiex T."/>
            <person name="Segurens B."/>
            <person name="Severin A.J."/>
            <person name="Sherrier D.J."/>
            <person name="Shi R."/>
            <person name="Sims S."/>
            <person name="Singer S.R."/>
            <person name="Sinharoy S."/>
            <person name="Sterck L."/>
            <person name="Viollet A."/>
            <person name="Wang B.B."/>
            <person name="Wang K."/>
            <person name="Wang M."/>
            <person name="Wang X."/>
            <person name="Warfsmann J."/>
            <person name="Weissenbach J."/>
            <person name="White D.D."/>
            <person name="White J.D."/>
            <person name="Wiley G.B."/>
            <person name="Wincker P."/>
            <person name="Xing Y."/>
            <person name="Yang L."/>
            <person name="Yao Z."/>
            <person name="Ying F."/>
            <person name="Zhai J."/>
            <person name="Zhou L."/>
            <person name="Zuber A."/>
            <person name="Denarie J."/>
            <person name="Dixon R.A."/>
            <person name="May G.D."/>
            <person name="Schwartz D.C."/>
            <person name="Rogers J."/>
            <person name="Quetier F."/>
            <person name="Town C.D."/>
            <person name="Roe B.A."/>
        </authorList>
    </citation>
    <scope>NUCLEOTIDE SEQUENCE [LARGE SCALE GENOMIC DNA]</scope>
    <source>
        <strain evidence="3">A17</strain>
        <strain evidence="5 6">cv. Jemalong A17</strain>
    </source>
</reference>
<evidence type="ECO:0000256" key="2">
    <source>
        <dbReference type="SAM" id="MobiDB-lite"/>
    </source>
</evidence>
<dbReference type="EMBL" id="PSQE01000003">
    <property type="protein sequence ID" value="RHN70166.1"/>
    <property type="molecule type" value="Genomic_DNA"/>
</dbReference>
<dbReference type="ExpressionAtlas" id="G7J4I5">
    <property type="expression patterns" value="differential"/>
</dbReference>
<feature type="region of interest" description="Disordered" evidence="2">
    <location>
        <begin position="253"/>
        <end position="280"/>
    </location>
</feature>
<dbReference type="Pfam" id="PF04000">
    <property type="entry name" value="Sas10_Utp3"/>
    <property type="match status" value="1"/>
</dbReference>
<dbReference type="GO" id="GO:0000462">
    <property type="term" value="P:maturation of SSU-rRNA from tricistronic rRNA transcript (SSU-rRNA, 5.8S rRNA, LSU-rRNA)"/>
    <property type="evidence" value="ECO:0000318"/>
    <property type="project" value="GO_Central"/>
</dbReference>
<feature type="region of interest" description="Disordered" evidence="2">
    <location>
        <begin position="123"/>
        <end position="206"/>
    </location>
</feature>
<dbReference type="HOGENOM" id="CLU_031901_0_0_1"/>
<feature type="compositionally biased region" description="Basic and acidic residues" evidence="2">
    <location>
        <begin position="253"/>
        <end position="264"/>
    </location>
</feature>
<dbReference type="GO" id="GO:0005730">
    <property type="term" value="C:nucleolus"/>
    <property type="evidence" value="ECO:0000318"/>
    <property type="project" value="GO_Central"/>
</dbReference>
<feature type="compositionally biased region" description="Basic residues" evidence="2">
    <location>
        <begin position="306"/>
        <end position="320"/>
    </location>
</feature>
<dbReference type="OrthoDB" id="203440at2759"/>
<dbReference type="EnsemblPlants" id="AES73121">
    <property type="protein sequence ID" value="AES73121"/>
    <property type="gene ID" value="MTR_3g099850"/>
</dbReference>
<dbReference type="Gramene" id="rna18721">
    <property type="protein sequence ID" value="RHN70166.1"/>
    <property type="gene ID" value="gene18721"/>
</dbReference>
<dbReference type="GO" id="GO:0032040">
    <property type="term" value="C:small-subunit processome"/>
    <property type="evidence" value="ECO:0000318"/>
    <property type="project" value="GO_Central"/>
</dbReference>
<dbReference type="PaxDb" id="3880-AES73121"/>
<feature type="region of interest" description="Disordered" evidence="2">
    <location>
        <begin position="295"/>
        <end position="320"/>
    </location>
</feature>
<dbReference type="eggNOG" id="KOG3117">
    <property type="taxonomic scope" value="Eukaryota"/>
</dbReference>
<evidence type="ECO:0000313" key="3">
    <source>
        <dbReference type="EMBL" id="AES73121.1"/>
    </source>
</evidence>
<feature type="coiled-coil region" evidence="1">
    <location>
        <begin position="25"/>
        <end position="52"/>
    </location>
</feature>
<proteinExistence type="predicted"/>
<dbReference type="STRING" id="3880.G7J4I5"/>
<evidence type="ECO:0000313" key="7">
    <source>
        <dbReference type="Proteomes" id="UP000265566"/>
    </source>
</evidence>
<dbReference type="EMBL" id="CM001219">
    <property type="protein sequence ID" value="AES73121.1"/>
    <property type="molecule type" value="Genomic_DNA"/>
</dbReference>
<reference evidence="3 6" key="2">
    <citation type="journal article" date="2014" name="BMC Genomics">
        <title>An improved genome release (version Mt4.0) for the model legume Medicago truncatula.</title>
        <authorList>
            <person name="Tang H."/>
            <person name="Krishnakumar V."/>
            <person name="Bidwell S."/>
            <person name="Rosen B."/>
            <person name="Chan A."/>
            <person name="Zhou S."/>
            <person name="Gentzbittel L."/>
            <person name="Childs K.L."/>
            <person name="Yandell M."/>
            <person name="Gundlach H."/>
            <person name="Mayer K.F."/>
            <person name="Schwartz D.C."/>
            <person name="Town C.D."/>
        </authorList>
    </citation>
    <scope>GENOME REANNOTATION</scope>
    <source>
        <strain evidence="5 6">cv. Jemalong A17</strain>
    </source>
</reference>
<reference evidence="7" key="4">
    <citation type="journal article" date="2018" name="Nat. Plants">
        <title>Whole-genome landscape of Medicago truncatula symbiotic genes.</title>
        <authorList>
            <person name="Pecrix Y."/>
            <person name="Staton S.E."/>
            <person name="Sallet E."/>
            <person name="Lelandais-Briere C."/>
            <person name="Moreau S."/>
            <person name="Carrere S."/>
            <person name="Blein T."/>
            <person name="Jardinaud M.F."/>
            <person name="Latrasse D."/>
            <person name="Zouine M."/>
            <person name="Zahm M."/>
            <person name="Kreplak J."/>
            <person name="Mayjonade B."/>
            <person name="Satge C."/>
            <person name="Perez M."/>
            <person name="Cauet S."/>
            <person name="Marande W."/>
            <person name="Chantry-Darmon C."/>
            <person name="Lopez-Roques C."/>
            <person name="Bouchez O."/>
            <person name="Berard A."/>
            <person name="Debelle F."/>
            <person name="Munos S."/>
            <person name="Bendahmane A."/>
            <person name="Berges H."/>
            <person name="Niebel A."/>
            <person name="Buitink J."/>
            <person name="Frugier F."/>
            <person name="Benhamed M."/>
            <person name="Crespi M."/>
            <person name="Gouzy J."/>
            <person name="Gamas P."/>
        </authorList>
    </citation>
    <scope>NUCLEOTIDE SEQUENCE [LARGE SCALE GENOMIC DNA]</scope>
    <source>
        <strain evidence="7">cv. Jemalong A17</strain>
    </source>
</reference>
<evidence type="ECO:0000256" key="1">
    <source>
        <dbReference type="SAM" id="Coils"/>
    </source>
</evidence>
<protein>
    <submittedName>
        <fullName evidence="3">Sas10/Utp3/C1D family protein</fullName>
    </submittedName>
</protein>
<reference evidence="4" key="5">
    <citation type="journal article" date="2018" name="Nat. Plants">
        <title>Whole-genome landscape of Medicago truncatula symbiotic genes.</title>
        <authorList>
            <person name="Pecrix Y."/>
            <person name="Gamas P."/>
            <person name="Carrere S."/>
        </authorList>
    </citation>
    <scope>NUCLEOTIDE SEQUENCE</scope>
    <source>
        <tissue evidence="4">Leaves</tissue>
    </source>
</reference>
<dbReference type="OMA" id="PVHYNET"/>
<dbReference type="Proteomes" id="UP000265566">
    <property type="component" value="Chromosome 3"/>
</dbReference>
<evidence type="ECO:0000313" key="5">
    <source>
        <dbReference type="EnsemblPlants" id="AES73121"/>
    </source>
</evidence>
<sequence>MEKPENHFNNDDNREKQASQLAALLKEMKEGLDNVKSKIQTLTAKVKNQDSTADGFSYLEAKNLLLLNYCQSLVYYLLRKAKGCSIEEHPVVRSIVEIRLFLEKIRPIDKKQQYQIQKLIKASESATSNTGEKEPAASKKSEDVSKYRPNPDMLVSKVEPTAEDDGDGDNVYRPPKFAPTSMDLEKSSKQERNASRRDKEILKQAKQSDFIRSMVNDMEDRPEEIRDFEGTSREVDKYISKMEDRARQEEELFNRVPLSREERKREKHMKKATNGMQGLTESLFDEVRALPFEDYTREQTMGSRNGGRRNGKLKKRKRKH</sequence>
<gene>
    <name evidence="5" type="primary">11420873</name>
    <name evidence="3" type="ordered locus">MTR_3g099850</name>
    <name evidence="4" type="ORF">MtrunA17_Chr3g0132641</name>
</gene>
<dbReference type="KEGG" id="mtr:11420873"/>
<evidence type="ECO:0000313" key="6">
    <source>
        <dbReference type="Proteomes" id="UP000002051"/>
    </source>
</evidence>
<dbReference type="Proteomes" id="UP000002051">
    <property type="component" value="Chromosome 3"/>
</dbReference>
<feature type="compositionally biased region" description="Basic and acidic residues" evidence="2">
    <location>
        <begin position="183"/>
        <end position="203"/>
    </location>
</feature>
<dbReference type="PANTHER" id="PTHR13237:SF9">
    <property type="entry name" value="NEUROGUIDIN"/>
    <property type="match status" value="1"/>
</dbReference>
<dbReference type="AlphaFoldDB" id="G7J4I5"/>
<dbReference type="PANTHER" id="PTHR13237">
    <property type="entry name" value="SOMETHING ABOUT SILENCING PROTEIN 10-RELATED"/>
    <property type="match status" value="1"/>
</dbReference>
<dbReference type="InterPro" id="IPR007146">
    <property type="entry name" value="Sas10/Utp3/C1D"/>
</dbReference>
<evidence type="ECO:0000313" key="4">
    <source>
        <dbReference type="EMBL" id="RHN70166.1"/>
    </source>
</evidence>